<proteinExistence type="inferred from homology"/>
<dbReference type="PROSITE" id="PS00028">
    <property type="entry name" value="ZINC_FINGER_C2H2_1"/>
    <property type="match status" value="10"/>
</dbReference>
<dbReference type="CDD" id="cd11657">
    <property type="entry name" value="TIN2_N"/>
    <property type="match status" value="1"/>
</dbReference>
<protein>
    <recommendedName>
        <fullName evidence="12">Zinc finger protein 865</fullName>
    </recommendedName>
</protein>
<keyword evidence="11" id="KW-0539">Nucleus</keyword>
<evidence type="ECO:0000256" key="4">
    <source>
        <dbReference type="ARBA" id="ARBA00022723"/>
    </source>
</evidence>
<evidence type="ECO:0000256" key="7">
    <source>
        <dbReference type="ARBA" id="ARBA00022833"/>
    </source>
</evidence>
<keyword evidence="9" id="KW-0238">DNA-binding</keyword>
<feature type="domain" description="C2H2-type" evidence="15">
    <location>
        <begin position="640"/>
        <end position="667"/>
    </location>
</feature>
<keyword evidence="5" id="KW-0677">Repeat</keyword>
<evidence type="ECO:0000256" key="1">
    <source>
        <dbReference type="ARBA" id="ARBA00004123"/>
    </source>
</evidence>
<feature type="region of interest" description="Disordered" evidence="14">
    <location>
        <begin position="336"/>
        <end position="364"/>
    </location>
</feature>
<dbReference type="SMART" id="SM00355">
    <property type="entry name" value="ZnF_C2H2"/>
    <property type="match status" value="13"/>
</dbReference>
<evidence type="ECO:0000256" key="11">
    <source>
        <dbReference type="ARBA" id="ARBA00023242"/>
    </source>
</evidence>
<dbReference type="InterPro" id="IPR013087">
    <property type="entry name" value="Znf_C2H2_type"/>
</dbReference>
<dbReference type="FunFam" id="3.30.160.60:FF:000446">
    <property type="entry name" value="Zinc finger protein"/>
    <property type="match status" value="1"/>
</dbReference>
<dbReference type="FunFam" id="3.30.160.60:FF:000145">
    <property type="entry name" value="Zinc finger protein 574"/>
    <property type="match status" value="1"/>
</dbReference>
<feature type="compositionally biased region" description="Polar residues" evidence="14">
    <location>
        <begin position="303"/>
        <end position="323"/>
    </location>
</feature>
<evidence type="ECO:0000256" key="2">
    <source>
        <dbReference type="ARBA" id="ARBA00006991"/>
    </source>
</evidence>
<feature type="domain" description="C2H2-type" evidence="15">
    <location>
        <begin position="414"/>
        <end position="436"/>
    </location>
</feature>
<keyword evidence="8" id="KW-0805">Transcription regulation</keyword>
<evidence type="ECO:0000256" key="13">
    <source>
        <dbReference type="PROSITE-ProRule" id="PRU00042"/>
    </source>
</evidence>
<keyword evidence="4" id="KW-0479">Metal-binding</keyword>
<organism evidence="16 17">
    <name type="scientific">Merluccius polli</name>
    <name type="common">Benguela hake</name>
    <name type="synonym">Merluccius cadenati</name>
    <dbReference type="NCBI Taxonomy" id="89951"/>
    <lineage>
        <taxon>Eukaryota</taxon>
        <taxon>Metazoa</taxon>
        <taxon>Chordata</taxon>
        <taxon>Craniata</taxon>
        <taxon>Vertebrata</taxon>
        <taxon>Euteleostomi</taxon>
        <taxon>Actinopterygii</taxon>
        <taxon>Neopterygii</taxon>
        <taxon>Teleostei</taxon>
        <taxon>Neoteleostei</taxon>
        <taxon>Acanthomorphata</taxon>
        <taxon>Zeiogadaria</taxon>
        <taxon>Gadariae</taxon>
        <taxon>Gadiformes</taxon>
        <taxon>Gadoidei</taxon>
        <taxon>Merlucciidae</taxon>
        <taxon>Merluccius</taxon>
    </lineage>
</organism>
<keyword evidence="17" id="KW-1185">Reference proteome</keyword>
<feature type="domain" description="C2H2-type" evidence="15">
    <location>
        <begin position="696"/>
        <end position="723"/>
    </location>
</feature>
<feature type="domain" description="C2H2-type" evidence="15">
    <location>
        <begin position="440"/>
        <end position="462"/>
    </location>
</feature>
<dbReference type="PROSITE" id="PS50157">
    <property type="entry name" value="ZINC_FINGER_C2H2_2"/>
    <property type="match status" value="13"/>
</dbReference>
<dbReference type="InterPro" id="IPR029400">
    <property type="entry name" value="TINF2_N"/>
</dbReference>
<gene>
    <name evidence="16" type="primary">ZFP2_2</name>
    <name evidence="16" type="ORF">N1851_020178</name>
</gene>
<dbReference type="GO" id="GO:0000978">
    <property type="term" value="F:RNA polymerase II cis-regulatory region sequence-specific DNA binding"/>
    <property type="evidence" value="ECO:0007669"/>
    <property type="project" value="TreeGrafter"/>
</dbReference>
<name>A0AA47MKV3_MERPO</name>
<dbReference type="Gene3D" id="3.30.160.60">
    <property type="entry name" value="Classic Zinc Finger"/>
    <property type="match status" value="11"/>
</dbReference>
<feature type="domain" description="C2H2-type" evidence="15">
    <location>
        <begin position="612"/>
        <end position="639"/>
    </location>
</feature>
<evidence type="ECO:0000256" key="10">
    <source>
        <dbReference type="ARBA" id="ARBA00023163"/>
    </source>
</evidence>
<dbReference type="Pfam" id="PF14973">
    <property type="entry name" value="TINF2_N"/>
    <property type="match status" value="1"/>
</dbReference>
<dbReference type="GO" id="GO:0000981">
    <property type="term" value="F:DNA-binding transcription factor activity, RNA polymerase II-specific"/>
    <property type="evidence" value="ECO:0007669"/>
    <property type="project" value="TreeGrafter"/>
</dbReference>
<dbReference type="FunFam" id="3.30.160.60:FF:001228">
    <property type="entry name" value="Zinc finger protein 236"/>
    <property type="match status" value="1"/>
</dbReference>
<feature type="domain" description="C2H2-type" evidence="15">
    <location>
        <begin position="500"/>
        <end position="527"/>
    </location>
</feature>
<reference evidence="16" key="1">
    <citation type="journal article" date="2023" name="Front. Mar. Sci.">
        <title>A new Merluccius polli reference genome to investigate the effects of global change in West African waters.</title>
        <authorList>
            <person name="Mateo J.L."/>
            <person name="Blanco-Fernandez C."/>
            <person name="Garcia-Vazquez E."/>
            <person name="Machado-Schiaffino G."/>
        </authorList>
    </citation>
    <scope>NUCLEOTIDE SEQUENCE</scope>
    <source>
        <strain evidence="16">C29</strain>
        <tissue evidence="16">Fin</tissue>
    </source>
</reference>
<evidence type="ECO:0000259" key="15">
    <source>
        <dbReference type="PROSITE" id="PS50157"/>
    </source>
</evidence>
<feature type="domain" description="C2H2-type" evidence="15">
    <location>
        <begin position="668"/>
        <end position="695"/>
    </location>
</feature>
<dbReference type="GO" id="GO:0045893">
    <property type="term" value="P:positive regulation of DNA-templated transcription"/>
    <property type="evidence" value="ECO:0007669"/>
    <property type="project" value="UniProtKB-ARBA"/>
</dbReference>
<dbReference type="EMBL" id="JAOPHQ010003707">
    <property type="protein sequence ID" value="KAK0142139.1"/>
    <property type="molecule type" value="Genomic_DNA"/>
</dbReference>
<dbReference type="Pfam" id="PF13894">
    <property type="entry name" value="zf-C2H2_4"/>
    <property type="match status" value="1"/>
</dbReference>
<dbReference type="FunFam" id="3.30.160.60:FF:000383">
    <property type="entry name" value="Uncharacterized protein"/>
    <property type="match status" value="1"/>
</dbReference>
<comment type="caution">
    <text evidence="16">The sequence shown here is derived from an EMBL/GenBank/DDBJ whole genome shotgun (WGS) entry which is preliminary data.</text>
</comment>
<feature type="domain" description="C2H2-type" evidence="15">
    <location>
        <begin position="378"/>
        <end position="408"/>
    </location>
</feature>
<dbReference type="InterPro" id="IPR036236">
    <property type="entry name" value="Znf_C2H2_sf"/>
</dbReference>
<evidence type="ECO:0000256" key="3">
    <source>
        <dbReference type="ARBA" id="ARBA00022499"/>
    </source>
</evidence>
<dbReference type="Pfam" id="PF00096">
    <property type="entry name" value="zf-C2H2"/>
    <property type="match status" value="8"/>
</dbReference>
<feature type="domain" description="C2H2-type" evidence="15">
    <location>
        <begin position="529"/>
        <end position="556"/>
    </location>
</feature>
<evidence type="ECO:0000256" key="9">
    <source>
        <dbReference type="ARBA" id="ARBA00023125"/>
    </source>
</evidence>
<feature type="domain" description="C2H2-type" evidence="15">
    <location>
        <begin position="468"/>
        <end position="495"/>
    </location>
</feature>
<keyword evidence="3" id="KW-1017">Isopeptide bond</keyword>
<dbReference type="Proteomes" id="UP001174136">
    <property type="component" value="Unassembled WGS sequence"/>
</dbReference>
<feature type="domain" description="C2H2-type" evidence="15">
    <location>
        <begin position="724"/>
        <end position="749"/>
    </location>
</feature>
<feature type="region of interest" description="Disordered" evidence="14">
    <location>
        <begin position="301"/>
        <end position="323"/>
    </location>
</feature>
<evidence type="ECO:0000256" key="14">
    <source>
        <dbReference type="SAM" id="MobiDB-lite"/>
    </source>
</evidence>
<sequence length="749" mass="84164">MQSHLDDVISGATLRSRFSSLSSLRFVIPPLRLFSAVMWEVARQQRTSHFGMLEDFVSLVTDAIPELLTGQQKSLLLLALRAKMTQEVLSGDVPVDPDGVRHHMERIHTVSMETSSSVLKQWASSLQALCHTVQERPEARQHLLQNLLDQDFTAALEGLLCHFLSRLNQSFPVPDFKQAAVWLSAPPAGMEECLQEIDSNREELKNLLSNQSYRLGHTTCPGWSVAEEHLLSTWSRLQLPPHSPASKLLVQSEPAAQQNSTQEEEDNCDAAGSGKESDTVIGQSQASIKQPIIALNRCDRSRGSQSEPACPPQNETESSVRGLQDSLQALTEQDRFSDSDCCYEDQPEKTGKAISPRDTQPTSASLVQKDHNTQRLAHKCPQCGQCFIYRSEVLRHLRTLQGCSGPPPLSTVYRSCFQCASSFQTDSELKAHSQAHQCPYQCSHCDKRFRLLSTLTTHQQTHRAAGGFTCGRCVGVFNSASELRTHRQTHRHPQLPSPLLGCPACSQTFATQTELFRHQQTHPATDRPFKCNVCDKIFTDLTQLRIHLREHKQRSFQCDQCPKSFITLQSLQVHGRRHSGPQAHLCSQCGKRFWTRGGLENHLRLHNGEKPFCCQDCGKSFTALAGLVVHVRLHTGERPYVCTVCGKGWPSKGDLQKHMRVHTGERPYVCQDCGKAFAISCHLNEHRRSHTGEKPFSCPKCGKCFIRKSTLKIHIHTHSDKRPHACSFCQKSYASRNHLNRHIRTHQTS</sequence>
<evidence type="ECO:0000256" key="12">
    <source>
        <dbReference type="ARBA" id="ARBA00068876"/>
    </source>
</evidence>
<feature type="region of interest" description="Disordered" evidence="14">
    <location>
        <begin position="251"/>
        <end position="286"/>
    </location>
</feature>
<dbReference type="SUPFAM" id="SSF57667">
    <property type="entry name" value="beta-beta-alpha zinc fingers"/>
    <property type="match status" value="7"/>
</dbReference>
<feature type="domain" description="C2H2-type" evidence="15">
    <location>
        <begin position="584"/>
        <end position="611"/>
    </location>
</feature>
<evidence type="ECO:0000313" key="17">
    <source>
        <dbReference type="Proteomes" id="UP001174136"/>
    </source>
</evidence>
<dbReference type="FunFam" id="3.30.160.60:FF:001732">
    <property type="entry name" value="Zgc:162936"/>
    <property type="match status" value="1"/>
</dbReference>
<dbReference type="GO" id="GO:0005634">
    <property type="term" value="C:nucleus"/>
    <property type="evidence" value="ECO:0007669"/>
    <property type="project" value="UniProtKB-SubCell"/>
</dbReference>
<keyword evidence="6 13" id="KW-0863">Zinc-finger</keyword>
<evidence type="ECO:0000313" key="16">
    <source>
        <dbReference type="EMBL" id="KAK0142139.1"/>
    </source>
</evidence>
<dbReference type="FunFam" id="3.30.160.60:FF:000295">
    <property type="entry name" value="zinc finger protein 19"/>
    <property type="match status" value="1"/>
</dbReference>
<dbReference type="PANTHER" id="PTHR23235:SF120">
    <property type="entry name" value="KRUPPEL-LIKE FACTOR 15"/>
    <property type="match status" value="1"/>
</dbReference>
<dbReference type="FunFam" id="3.30.160.60:FF:000065">
    <property type="entry name" value="B-cell CLL/lymphoma 6, member B"/>
    <property type="match status" value="1"/>
</dbReference>
<evidence type="ECO:0000256" key="5">
    <source>
        <dbReference type="ARBA" id="ARBA00022737"/>
    </source>
</evidence>
<keyword evidence="10" id="KW-0804">Transcription</keyword>
<dbReference type="FunFam" id="3.30.160.60:FF:000100">
    <property type="entry name" value="Zinc finger 45-like"/>
    <property type="match status" value="1"/>
</dbReference>
<comment type="subcellular location">
    <subcellularLocation>
        <location evidence="1">Nucleus</location>
    </subcellularLocation>
</comment>
<accession>A0AA47MKV3</accession>
<comment type="similarity">
    <text evidence="2">Belongs to the krueppel C2H2-type zinc-finger protein family.</text>
</comment>
<dbReference type="FunFam" id="3.30.160.60:FF:000759">
    <property type="entry name" value="zinc finger protein 16"/>
    <property type="match status" value="1"/>
</dbReference>
<dbReference type="AlphaFoldDB" id="A0AA47MKV3"/>
<feature type="domain" description="C2H2-type" evidence="15">
    <location>
        <begin position="556"/>
        <end position="583"/>
    </location>
</feature>
<dbReference type="GO" id="GO:0005694">
    <property type="term" value="C:chromosome"/>
    <property type="evidence" value="ECO:0007669"/>
    <property type="project" value="UniProtKB-ARBA"/>
</dbReference>
<evidence type="ECO:0000256" key="8">
    <source>
        <dbReference type="ARBA" id="ARBA00023015"/>
    </source>
</evidence>
<dbReference type="PANTHER" id="PTHR23235">
    <property type="entry name" value="KRUEPPEL-LIKE TRANSCRIPTION FACTOR"/>
    <property type="match status" value="1"/>
</dbReference>
<keyword evidence="7" id="KW-0862">Zinc</keyword>
<evidence type="ECO:0000256" key="6">
    <source>
        <dbReference type="ARBA" id="ARBA00022771"/>
    </source>
</evidence>
<dbReference type="GO" id="GO:0008270">
    <property type="term" value="F:zinc ion binding"/>
    <property type="evidence" value="ECO:0007669"/>
    <property type="project" value="UniProtKB-KW"/>
</dbReference>